<evidence type="ECO:0000256" key="4">
    <source>
        <dbReference type="ARBA" id="ARBA00023136"/>
    </source>
</evidence>
<evidence type="ECO:0000313" key="10">
    <source>
        <dbReference type="Proteomes" id="UP000322214"/>
    </source>
</evidence>
<feature type="transmembrane region" description="Helical" evidence="6">
    <location>
        <begin position="229"/>
        <end position="250"/>
    </location>
</feature>
<keyword evidence="2 6" id="KW-0812">Transmembrane</keyword>
<feature type="transmembrane region" description="Helical" evidence="6">
    <location>
        <begin position="198"/>
        <end position="217"/>
    </location>
</feature>
<feature type="transmembrane region" description="Helical" evidence="6">
    <location>
        <begin position="120"/>
        <end position="139"/>
    </location>
</feature>
<dbReference type="PANTHER" id="PTHR31082:SF4">
    <property type="entry name" value="PHEROMONE-REGULATED MEMBRANE PROTEIN 10"/>
    <property type="match status" value="1"/>
</dbReference>
<dbReference type="OrthoDB" id="5295394at2"/>
<dbReference type="Proteomes" id="UP000322214">
    <property type="component" value="Chromosome"/>
</dbReference>
<accession>A0A5B9P796</accession>
<feature type="transmembrane region" description="Helical" evidence="6">
    <location>
        <begin position="379"/>
        <end position="400"/>
    </location>
</feature>
<feature type="transmembrane region" description="Helical" evidence="6">
    <location>
        <begin position="319"/>
        <end position="336"/>
    </location>
</feature>
<dbReference type="Pfam" id="PF06738">
    <property type="entry name" value="ThrE"/>
    <property type="match status" value="1"/>
</dbReference>
<protein>
    <recommendedName>
        <fullName evidence="11">Threonine/serine exporter family protein</fullName>
    </recommendedName>
</protein>
<dbReference type="GO" id="GO:0022857">
    <property type="term" value="F:transmembrane transporter activity"/>
    <property type="evidence" value="ECO:0007669"/>
    <property type="project" value="InterPro"/>
</dbReference>
<keyword evidence="10" id="KW-1185">Reference proteome</keyword>
<evidence type="ECO:0008006" key="11">
    <source>
        <dbReference type="Google" id="ProtNLM"/>
    </source>
</evidence>
<dbReference type="InterPro" id="IPR010619">
    <property type="entry name" value="ThrE-like_N"/>
</dbReference>
<dbReference type="EMBL" id="CP042912">
    <property type="protein sequence ID" value="QEG21065.1"/>
    <property type="molecule type" value="Genomic_DNA"/>
</dbReference>
<evidence type="ECO:0000259" key="8">
    <source>
        <dbReference type="Pfam" id="PF12821"/>
    </source>
</evidence>
<keyword evidence="3 6" id="KW-1133">Transmembrane helix</keyword>
<dbReference type="KEGG" id="mff:MFFC18_09170"/>
<reference evidence="9 10" key="1">
    <citation type="submission" date="2019-08" db="EMBL/GenBank/DDBJ databases">
        <title>Deep-cultivation of Planctomycetes and their phenomic and genomic characterization uncovers novel biology.</title>
        <authorList>
            <person name="Wiegand S."/>
            <person name="Jogler M."/>
            <person name="Boedeker C."/>
            <person name="Pinto D."/>
            <person name="Vollmers J."/>
            <person name="Rivas-Marin E."/>
            <person name="Kohn T."/>
            <person name="Peeters S.H."/>
            <person name="Heuer A."/>
            <person name="Rast P."/>
            <person name="Oberbeckmann S."/>
            <person name="Bunk B."/>
            <person name="Jeske O."/>
            <person name="Meyerdierks A."/>
            <person name="Storesund J.E."/>
            <person name="Kallscheuer N."/>
            <person name="Luecker S."/>
            <person name="Lage O.M."/>
            <person name="Pohl T."/>
            <person name="Merkel B.J."/>
            <person name="Hornburger P."/>
            <person name="Mueller R.-W."/>
            <person name="Bruemmer F."/>
            <person name="Labrenz M."/>
            <person name="Spormann A.M."/>
            <person name="Op den Camp H."/>
            <person name="Overmann J."/>
            <person name="Amann R."/>
            <person name="Jetten M.S.M."/>
            <person name="Mascher T."/>
            <person name="Medema M.H."/>
            <person name="Devos D.P."/>
            <person name="Kaster A.-K."/>
            <person name="Ovreas L."/>
            <person name="Rohde M."/>
            <person name="Galperin M.Y."/>
            <person name="Jogler C."/>
        </authorList>
    </citation>
    <scope>NUCLEOTIDE SEQUENCE [LARGE SCALE GENOMIC DNA]</scope>
    <source>
        <strain evidence="9 10">FC18</strain>
    </source>
</reference>
<evidence type="ECO:0000256" key="3">
    <source>
        <dbReference type="ARBA" id="ARBA00022989"/>
    </source>
</evidence>
<dbReference type="AlphaFoldDB" id="A0A5B9P796"/>
<sequence>MSENTLSKVDPKHAFLIRVGEVLHRHGTPSHRLERVWTKIANNLGVDGSCLYTPTSLLVSITDENGETTYLRRVDSGAVEVDKLIRFDQTLEKLDAKQISIAQASEELEAIADSGSPFPMWIYVIACAISCGAVAVFFKGTPSEVAAAAVLGLVVALLELLPVRLNWDQGLLEPIAGFVAAVSALAIANFVTPIDDRLVTLAALIVLVPGLKLTLALNELAVGHLSAGVARLAGACVNLLTLTVGVAVGWRVAAGWRNIPDPIDWSGNAVWSWVAIFIAPIMFAIIFRARWPQWPAILLVSIAGFTASLYGGSLWGIEVGAALGALAVGCGSNLYARLRDRPALVTLTPGILVLVPGSLGYRSLTAFLDNNTIAGIDFAFQMVIVAVSLVGGILTANVLVPPRRIL</sequence>
<evidence type="ECO:0000256" key="1">
    <source>
        <dbReference type="ARBA" id="ARBA00004141"/>
    </source>
</evidence>
<organism evidence="9 10">
    <name type="scientific">Mariniblastus fucicola</name>
    <dbReference type="NCBI Taxonomy" id="980251"/>
    <lineage>
        <taxon>Bacteria</taxon>
        <taxon>Pseudomonadati</taxon>
        <taxon>Planctomycetota</taxon>
        <taxon>Planctomycetia</taxon>
        <taxon>Pirellulales</taxon>
        <taxon>Pirellulaceae</taxon>
        <taxon>Mariniblastus</taxon>
    </lineage>
</organism>
<dbReference type="Pfam" id="PF12821">
    <property type="entry name" value="ThrE_2"/>
    <property type="match status" value="1"/>
</dbReference>
<dbReference type="PANTHER" id="PTHR31082">
    <property type="entry name" value="PHEROMONE-REGULATED MEMBRANE PROTEIN 10"/>
    <property type="match status" value="1"/>
</dbReference>
<feature type="transmembrane region" description="Helical" evidence="6">
    <location>
        <begin position="145"/>
        <end position="163"/>
    </location>
</feature>
<dbReference type="RefSeq" id="WP_148618639.1">
    <property type="nucleotide sequence ID" value="NZ_CP042912.1"/>
</dbReference>
<comment type="similarity">
    <text evidence="5">Belongs to the ThrE exporter (TC 2.A.79) family.</text>
</comment>
<evidence type="ECO:0000256" key="2">
    <source>
        <dbReference type="ARBA" id="ARBA00022692"/>
    </source>
</evidence>
<evidence type="ECO:0000256" key="6">
    <source>
        <dbReference type="SAM" id="Phobius"/>
    </source>
</evidence>
<dbReference type="GO" id="GO:0016020">
    <property type="term" value="C:membrane"/>
    <property type="evidence" value="ECO:0007669"/>
    <property type="project" value="UniProtKB-SubCell"/>
</dbReference>
<evidence type="ECO:0000259" key="7">
    <source>
        <dbReference type="Pfam" id="PF06738"/>
    </source>
</evidence>
<proteinExistence type="inferred from homology"/>
<dbReference type="InterPro" id="IPR051361">
    <property type="entry name" value="ThrE/Ser_Exporter"/>
</dbReference>
<feature type="transmembrane region" description="Helical" evidence="6">
    <location>
        <begin position="270"/>
        <end position="287"/>
    </location>
</feature>
<keyword evidence="4 6" id="KW-0472">Membrane</keyword>
<name>A0A5B9P796_9BACT</name>
<evidence type="ECO:0000313" key="9">
    <source>
        <dbReference type="EMBL" id="QEG21065.1"/>
    </source>
</evidence>
<gene>
    <name evidence="9" type="ORF">MFFC18_09170</name>
</gene>
<feature type="domain" description="Threonine/Serine exporter ThrE" evidence="8">
    <location>
        <begin position="274"/>
        <end position="397"/>
    </location>
</feature>
<feature type="transmembrane region" description="Helical" evidence="6">
    <location>
        <begin position="175"/>
        <end position="192"/>
    </location>
</feature>
<dbReference type="InterPro" id="IPR024528">
    <property type="entry name" value="ThrE_2"/>
</dbReference>
<evidence type="ECO:0000256" key="5">
    <source>
        <dbReference type="ARBA" id="ARBA00034125"/>
    </source>
</evidence>
<comment type="subcellular location">
    <subcellularLocation>
        <location evidence="1">Membrane</location>
        <topology evidence="1">Multi-pass membrane protein</topology>
    </subcellularLocation>
</comment>
<feature type="transmembrane region" description="Helical" evidence="6">
    <location>
        <begin position="343"/>
        <end position="359"/>
    </location>
</feature>
<feature type="domain" description="Threonine/serine exporter-like N-terminal" evidence="7">
    <location>
        <begin position="15"/>
        <end position="252"/>
    </location>
</feature>